<feature type="transmembrane region" description="Helical" evidence="10">
    <location>
        <begin position="265"/>
        <end position="282"/>
    </location>
</feature>
<dbReference type="PANTHER" id="PTHR33446">
    <property type="entry name" value="PROTEIN TONB-RELATED"/>
    <property type="match status" value="1"/>
</dbReference>
<keyword evidence="5" id="KW-0997">Cell inner membrane</keyword>
<keyword evidence="4" id="KW-1003">Cell membrane</keyword>
<dbReference type="CDD" id="cd07341">
    <property type="entry name" value="M56_BlaR1_MecR1_like"/>
    <property type="match status" value="1"/>
</dbReference>
<keyword evidence="8 10" id="KW-1133">Transmembrane helix</keyword>
<dbReference type="GO" id="GO:0098797">
    <property type="term" value="C:plasma membrane protein complex"/>
    <property type="evidence" value="ECO:0007669"/>
    <property type="project" value="TreeGrafter"/>
</dbReference>
<dbReference type="Pfam" id="PF05569">
    <property type="entry name" value="Peptidase_M56"/>
    <property type="match status" value="1"/>
</dbReference>
<dbReference type="GO" id="GO:0055085">
    <property type="term" value="P:transmembrane transport"/>
    <property type="evidence" value="ECO:0007669"/>
    <property type="project" value="InterPro"/>
</dbReference>
<feature type="domain" description="TonB C-terminal" evidence="11">
    <location>
        <begin position="410"/>
        <end position="499"/>
    </location>
</feature>
<evidence type="ECO:0000313" key="12">
    <source>
        <dbReference type="EMBL" id="SHJ35905.1"/>
    </source>
</evidence>
<dbReference type="PROSITE" id="PS52015">
    <property type="entry name" value="TONB_CTD"/>
    <property type="match status" value="1"/>
</dbReference>
<evidence type="ECO:0000259" key="11">
    <source>
        <dbReference type="PROSITE" id="PS52015"/>
    </source>
</evidence>
<dbReference type="Gene3D" id="3.30.1150.10">
    <property type="match status" value="1"/>
</dbReference>
<dbReference type="Pfam" id="PF03544">
    <property type="entry name" value="TonB_C"/>
    <property type="match status" value="1"/>
</dbReference>
<keyword evidence="9 10" id="KW-0472">Membrane</keyword>
<dbReference type="InterPro" id="IPR051045">
    <property type="entry name" value="TonB-dependent_transducer"/>
</dbReference>
<keyword evidence="13" id="KW-1185">Reference proteome</keyword>
<accession>A0A1M6IN80</accession>
<organism evidence="12 13">
    <name type="scientific">Arenibacter nanhaiticus</name>
    <dbReference type="NCBI Taxonomy" id="558155"/>
    <lineage>
        <taxon>Bacteria</taxon>
        <taxon>Pseudomonadati</taxon>
        <taxon>Bacteroidota</taxon>
        <taxon>Flavobacteriia</taxon>
        <taxon>Flavobacteriales</taxon>
        <taxon>Flavobacteriaceae</taxon>
        <taxon>Arenibacter</taxon>
    </lineage>
</organism>
<evidence type="ECO:0000256" key="4">
    <source>
        <dbReference type="ARBA" id="ARBA00022475"/>
    </source>
</evidence>
<evidence type="ECO:0000256" key="9">
    <source>
        <dbReference type="ARBA" id="ARBA00023136"/>
    </source>
</evidence>
<dbReference type="GO" id="GO:0015031">
    <property type="term" value="P:protein transport"/>
    <property type="evidence" value="ECO:0007669"/>
    <property type="project" value="UniProtKB-KW"/>
</dbReference>
<dbReference type="InterPro" id="IPR008756">
    <property type="entry name" value="Peptidase_M56"/>
</dbReference>
<comment type="subcellular location">
    <subcellularLocation>
        <location evidence="1">Cell inner membrane</location>
        <topology evidence="1">Single-pass membrane protein</topology>
        <orientation evidence="1">Periplasmic side</orientation>
    </subcellularLocation>
</comment>
<sequence>MIQYILECVAFQLLFLIVYDLFLKRETFFQWNRAYLLGSFILSILLPWIKIEALKTTVSQDSFVYPEYLWDMDMSSGFVGAAKPTVSFHLSTTEMVLYGGMIIAAGLFVFKLYQIVQLKRKGEIRYFESFTRVMVRNSQMAFSFFRSIFLGDQVLEKDHDSIIQHELVHIEQRHSWDLLFFELMRIVAWFNPLVYVYQSRISELHEFIADAKVAKIHKEEQYQMLLSQVFHTQNISFINHFYASSLIKKRIVMLQKTKSKQIFKLKYLVLIPLVIGMLIYTSCESEVIGEKLDSSTTLKAGIETILEFEDLNNLSKEESLKKVEFLNQVRKTKREATFIMKDRRGQSVILTTNESGLVKMDIRKDGETDTEQNEKYEHANYDGPVDIPFAVVEKVPVFPGCEGAEDKRACFNDMMYKHISKNFRYPEVAQENGIQGRVSVMFIIGVDGSISNAKMRGPDKLLEEEAARIVSQLPQMTPGEQKGKKVRVPYSIPITFKLQ</sequence>
<evidence type="ECO:0000256" key="5">
    <source>
        <dbReference type="ARBA" id="ARBA00022519"/>
    </source>
</evidence>
<dbReference type="OrthoDB" id="1522859at2"/>
<evidence type="ECO:0000256" key="10">
    <source>
        <dbReference type="SAM" id="Phobius"/>
    </source>
</evidence>
<dbReference type="EMBL" id="FQYX01000018">
    <property type="protein sequence ID" value="SHJ35905.1"/>
    <property type="molecule type" value="Genomic_DNA"/>
</dbReference>
<dbReference type="InterPro" id="IPR037682">
    <property type="entry name" value="TonB_C"/>
</dbReference>
<evidence type="ECO:0000313" key="13">
    <source>
        <dbReference type="Proteomes" id="UP000184231"/>
    </source>
</evidence>
<evidence type="ECO:0000256" key="1">
    <source>
        <dbReference type="ARBA" id="ARBA00004383"/>
    </source>
</evidence>
<reference evidence="12 13" key="1">
    <citation type="submission" date="2016-11" db="EMBL/GenBank/DDBJ databases">
        <authorList>
            <person name="Jaros S."/>
            <person name="Januszkiewicz K."/>
            <person name="Wedrychowicz H."/>
        </authorList>
    </citation>
    <scope>NUCLEOTIDE SEQUENCE [LARGE SCALE GENOMIC DNA]</scope>
    <source>
        <strain evidence="12 13">CGMCC 1.8863</strain>
    </source>
</reference>
<feature type="transmembrane region" description="Helical" evidence="10">
    <location>
        <begin position="95"/>
        <end position="113"/>
    </location>
</feature>
<feature type="transmembrane region" description="Helical" evidence="10">
    <location>
        <begin position="6"/>
        <end position="22"/>
    </location>
</feature>
<name>A0A1M6IN80_9FLAO</name>
<gene>
    <name evidence="12" type="ORF">SAMN04487911_11856</name>
</gene>
<evidence type="ECO:0000256" key="3">
    <source>
        <dbReference type="ARBA" id="ARBA00022448"/>
    </source>
</evidence>
<dbReference type="RefSeq" id="WP_072764926.1">
    <property type="nucleotide sequence ID" value="NZ_FQYX01000018.1"/>
</dbReference>
<evidence type="ECO:0000256" key="2">
    <source>
        <dbReference type="ARBA" id="ARBA00006555"/>
    </source>
</evidence>
<dbReference type="SUPFAM" id="SSF74653">
    <property type="entry name" value="TolA/TonB C-terminal domain"/>
    <property type="match status" value="1"/>
</dbReference>
<evidence type="ECO:0000256" key="7">
    <source>
        <dbReference type="ARBA" id="ARBA00022927"/>
    </source>
</evidence>
<keyword evidence="3" id="KW-0813">Transport</keyword>
<dbReference type="NCBIfam" id="TIGR01352">
    <property type="entry name" value="tonB_Cterm"/>
    <property type="match status" value="1"/>
</dbReference>
<dbReference type="InterPro" id="IPR006260">
    <property type="entry name" value="TonB/TolA_C"/>
</dbReference>
<evidence type="ECO:0000256" key="8">
    <source>
        <dbReference type="ARBA" id="ARBA00022989"/>
    </source>
</evidence>
<evidence type="ECO:0000256" key="6">
    <source>
        <dbReference type="ARBA" id="ARBA00022692"/>
    </source>
</evidence>
<keyword evidence="7" id="KW-0653">Protein transport</keyword>
<proteinExistence type="inferred from homology"/>
<dbReference type="Proteomes" id="UP000184231">
    <property type="component" value="Unassembled WGS sequence"/>
</dbReference>
<dbReference type="AlphaFoldDB" id="A0A1M6IN80"/>
<dbReference type="PANTHER" id="PTHR33446:SF2">
    <property type="entry name" value="PROTEIN TONB"/>
    <property type="match status" value="1"/>
</dbReference>
<comment type="similarity">
    <text evidence="2">Belongs to the TonB family.</text>
</comment>
<dbReference type="STRING" id="558155.SAMN04487911_11856"/>
<keyword evidence="6 10" id="KW-0812">Transmembrane</keyword>
<protein>
    <submittedName>
        <fullName evidence="12">TonB family C-terminal domain-containing protein</fullName>
    </submittedName>
</protein>
<dbReference type="GO" id="GO:0031992">
    <property type="term" value="F:energy transducer activity"/>
    <property type="evidence" value="ECO:0007669"/>
    <property type="project" value="TreeGrafter"/>
</dbReference>
<feature type="transmembrane region" description="Helical" evidence="10">
    <location>
        <begin position="34"/>
        <end position="51"/>
    </location>
</feature>